<gene>
    <name evidence="5" type="ORF">ALECFALPRED_006962</name>
</gene>
<comment type="caution">
    <text evidence="5">The sequence shown here is derived from an EMBL/GenBank/DDBJ whole genome shotgun (WGS) entry which is preliminary data.</text>
</comment>
<proteinExistence type="predicted"/>
<dbReference type="FunFam" id="1.25.40.10:FF:000266">
    <property type="entry name" value="Pentatricopeptide repeat domain-containing protein"/>
    <property type="match status" value="1"/>
</dbReference>
<dbReference type="PANTHER" id="PTHR47933">
    <property type="entry name" value="PENTATRICOPEPTIDE REPEAT-CONTAINING PROTEIN 1, MITOCHONDRIAL"/>
    <property type="match status" value="1"/>
</dbReference>
<keyword evidence="1" id="KW-0677">Repeat</keyword>
<evidence type="ECO:0000256" key="3">
    <source>
        <dbReference type="SAM" id="MobiDB-lite"/>
    </source>
</evidence>
<dbReference type="Gene3D" id="1.25.40.10">
    <property type="entry name" value="Tetratricopeptide repeat domain"/>
    <property type="match status" value="5"/>
</dbReference>
<evidence type="ECO:0000256" key="1">
    <source>
        <dbReference type="ARBA" id="ARBA00022737"/>
    </source>
</evidence>
<feature type="repeat" description="PPR" evidence="2">
    <location>
        <begin position="411"/>
        <end position="445"/>
    </location>
</feature>
<sequence>MVLKSFTHIGRQSYSKVFSHGYVQSVVAAGQTSQVSTNTPLGSFGKHSSHRHGRPQTAQLHSSFHNVSGSSSDAAAKVAHGSADGVDGYNETLVPYFEAWQQAQAKGKTWQQYQFAKRIGWEETSVVPDEKGNDGLDLGSRSDILLNRGGLDRAVTTSAVDDIKHSQDQAAEAEAVAKVNEAIANEIIQIQQSAASRDQPQTLAASAPQDEDLKKSLLDNRRSSTPYSLSPVVTADQSAPSTPVSDVTAASSVQETDSQILSEQISKLHETESYSQIPPIFESMLARGLRPSVKAYNALLASAMHLPIAKHQVVSKALDVYSDMRQRMVAPDMAFYTTLIQILSRRALDVFAMKTALDEKRLRSNGSAGQGNFLFASNEAEYSILAEDDALRNAVKIFTTSTSSLKNCLYSAETYRLLITACALNGQVEDMIRAYSHMESFKVEPIASTFPPMIEAFAKSGDLGNAVECYNEYKSLAIADDAGQSAIIDRKDNDVYAAVVKAYAMCGRVDGGHRFLGRIVDSLADVTEHRKERLEAVQDTVVLNALVGERLSAGDFSGALRAAEERRLTPSVRSEAMSRICTTAADHGDVNLATKAYQYLSPTSEGTPRAVLSMFALHIRQGNLDIAGDYWALLNTSLRFDTSFVETTTLYSTSLIRNGRVDDGLLKAREGFGRIRVSAGSATVSSEVAEEIDEAFVFIGAFLAKSGVTPSANASMSFLWAMIENGGLVSPVAEQMLAGLGPDDITSLSWQDMTLALQVEAGLLGSGKVSHDIAHSARFTHLFDIAVSSGATLDEGTVDLIEKALGTLSHEHLDLIDKWQNYQQLTTEQGYSRRAFIPQPTPAAPSIGSFADSYDPYAAATDYRGSTFIAEELETRRNNAGLNEALMRFRNIRRAGRHPRYIVYSKLISAAAKEGRTNLIHDILGMARHDMPFLPEYSVVRHGWSSILDAMVGACLTLGRRTLAAQFHQEMLEMGTAPTANTFGLYITTLKESTKTFDEASEAVAIFGRAIAEGVTPSSFLYNALIGKLGRARRIDDCLRYFQEMRAAGIRPTSVTYGTVVNALCRVSDDRFAEELFDEMESMPNYKPRPAPYNSLMQFFLTTKRDSEKVLSYYDRMQSRNIQPTMHTYKLLIDTYATLEPVNLAAAEGVLDTIRASGQRPEAVHYASLIHAKGCALHDMAGARRTFDEVLASGEIRPQACLYQALFESMVANHCVSQTEEVLDSMSASRVEMTPYIANTLIHGWAMESMIAKSKAVYDSVGIEKREPSTYEAMTRAFLTAEDRDGALATVHEMLSRGYPSAVSSRILELVGHGTQVGSVVPLELIA</sequence>
<dbReference type="GO" id="GO:0003729">
    <property type="term" value="F:mRNA binding"/>
    <property type="evidence" value="ECO:0007669"/>
    <property type="project" value="TreeGrafter"/>
</dbReference>
<dbReference type="Pfam" id="PF13041">
    <property type="entry name" value="PPR_2"/>
    <property type="match status" value="1"/>
</dbReference>
<feature type="region of interest" description="Disordered" evidence="3">
    <location>
        <begin position="194"/>
        <end position="213"/>
    </location>
</feature>
<dbReference type="Pfam" id="PF01535">
    <property type="entry name" value="PPR"/>
    <property type="match status" value="1"/>
</dbReference>
<protein>
    <recommendedName>
        <fullName evidence="4">Tetratricopeptide repeat domain-containing protein</fullName>
    </recommendedName>
</protein>
<feature type="region of interest" description="Disordered" evidence="3">
    <location>
        <begin position="37"/>
        <end position="71"/>
    </location>
</feature>
<feature type="compositionally biased region" description="Polar residues" evidence="3">
    <location>
        <begin position="235"/>
        <end position="252"/>
    </location>
</feature>
<dbReference type="InterPro" id="IPR011990">
    <property type="entry name" value="TPR-like_helical_dom_sf"/>
</dbReference>
<feature type="domain" description="Tetratricopeptide repeat" evidence="4">
    <location>
        <begin position="537"/>
        <end position="635"/>
    </location>
</feature>
<dbReference type="EMBL" id="CAJPDR010000452">
    <property type="protein sequence ID" value="CAF9936731.1"/>
    <property type="molecule type" value="Genomic_DNA"/>
</dbReference>
<dbReference type="NCBIfam" id="TIGR00756">
    <property type="entry name" value="PPR"/>
    <property type="match status" value="3"/>
</dbReference>
<organism evidence="5 6">
    <name type="scientific">Alectoria fallacina</name>
    <dbReference type="NCBI Taxonomy" id="1903189"/>
    <lineage>
        <taxon>Eukaryota</taxon>
        <taxon>Fungi</taxon>
        <taxon>Dikarya</taxon>
        <taxon>Ascomycota</taxon>
        <taxon>Pezizomycotina</taxon>
        <taxon>Lecanoromycetes</taxon>
        <taxon>OSLEUM clade</taxon>
        <taxon>Lecanoromycetidae</taxon>
        <taxon>Lecanorales</taxon>
        <taxon>Lecanorineae</taxon>
        <taxon>Parmeliaceae</taxon>
        <taxon>Alectoria</taxon>
    </lineage>
</organism>
<dbReference type="Pfam" id="PF24603">
    <property type="entry name" value="TPR_30"/>
    <property type="match status" value="1"/>
</dbReference>
<evidence type="ECO:0000259" key="4">
    <source>
        <dbReference type="Pfam" id="PF24603"/>
    </source>
</evidence>
<dbReference type="InterPro" id="IPR002885">
    <property type="entry name" value="PPR_rpt"/>
</dbReference>
<accession>A0A8H3G299</accession>
<dbReference type="InterPro" id="IPR051240">
    <property type="entry name" value="Mito_RNA-Proc/Resp"/>
</dbReference>
<dbReference type="Proteomes" id="UP000664203">
    <property type="component" value="Unassembled WGS sequence"/>
</dbReference>
<evidence type="ECO:0000313" key="5">
    <source>
        <dbReference type="EMBL" id="CAF9936731.1"/>
    </source>
</evidence>
<feature type="region of interest" description="Disordered" evidence="3">
    <location>
        <begin position="219"/>
        <end position="252"/>
    </location>
</feature>
<reference evidence="5" key="1">
    <citation type="submission" date="2021-03" db="EMBL/GenBank/DDBJ databases">
        <authorList>
            <person name="Tagirdzhanova G."/>
        </authorList>
    </citation>
    <scope>NUCLEOTIDE SEQUENCE</scope>
</reference>
<evidence type="ECO:0000313" key="6">
    <source>
        <dbReference type="Proteomes" id="UP000664203"/>
    </source>
</evidence>
<keyword evidence="6" id="KW-1185">Reference proteome</keyword>
<name>A0A8H3G299_9LECA</name>
<dbReference type="InterPro" id="IPR057585">
    <property type="entry name" value="TPR_dom_fungi"/>
</dbReference>
<dbReference type="PANTHER" id="PTHR47933:SF40">
    <property type="entry name" value="PENTATRICOPEPTIDE REPEAT-CONTAINING PROTEIN 1, MITOCHONDRIAL-RELATED"/>
    <property type="match status" value="1"/>
</dbReference>
<feature type="repeat" description="PPR" evidence="2">
    <location>
        <begin position="1018"/>
        <end position="1052"/>
    </location>
</feature>
<dbReference type="OrthoDB" id="411857at2759"/>
<dbReference type="PROSITE" id="PS51375">
    <property type="entry name" value="PPR"/>
    <property type="match status" value="3"/>
</dbReference>
<feature type="compositionally biased region" description="Low complexity" evidence="3">
    <location>
        <begin position="62"/>
        <end position="71"/>
    </location>
</feature>
<evidence type="ECO:0000256" key="2">
    <source>
        <dbReference type="PROSITE-ProRule" id="PRU00708"/>
    </source>
</evidence>
<feature type="repeat" description="PPR" evidence="2">
    <location>
        <begin position="1053"/>
        <end position="1083"/>
    </location>
</feature>